<proteinExistence type="predicted"/>
<dbReference type="Proteomes" id="UP001516662">
    <property type="component" value="Unassembled WGS sequence"/>
</dbReference>
<evidence type="ECO:0000313" key="5">
    <source>
        <dbReference type="Proteomes" id="UP001516662"/>
    </source>
</evidence>
<organism evidence="4 5">
    <name type="scientific">Litchfieldia luteola</name>
    <dbReference type="NCBI Taxonomy" id="682179"/>
    <lineage>
        <taxon>Bacteria</taxon>
        <taxon>Bacillati</taxon>
        <taxon>Bacillota</taxon>
        <taxon>Bacilli</taxon>
        <taxon>Bacillales</taxon>
        <taxon>Bacillaceae</taxon>
        <taxon>Litchfieldia</taxon>
    </lineage>
</organism>
<sequence>MRNLRELKLLAALVVCTGYIFSFSHFGAFAYESVFSDGNKFDVGTMIGPVDISNLTKEEAISKIENEIHNWGTLTQLTLKNKENDQVINTSLFSFSITESVSNARNGKQSPLLVALLDEHLISALQEVAEDSLIERLELNELQSELEQIAEELQPGSYSFELLHYGANNDEFEVVAESIVGTSTYHNDISNMLTSLANINVPAQGTFSLLETINELGIGNVSTDSLSIVGSALYKAILLTNFDILERHASRELPVYAELGYEARILPNQKDFVFYNPNTTDYSINFELFEDRLYVSVSGSPFIYGYQVMMETRAFNPRTILQYKSSVPVGETVVQTEGTKGFLVPVYRLTMQDSINIVDKTKIAEDFYPPIHRVELKSIVSNQAEGNQGNDRIDFPSEESPSEQNETEPNTDSGDAGNINNPIEDPDDDDDDLWGTPGAPIKGE</sequence>
<reference evidence="4 5" key="1">
    <citation type="submission" date="2020-10" db="EMBL/GenBank/DDBJ databases">
        <title>Bacillus sp. HD4P25, an endophyte from a halophyte.</title>
        <authorList>
            <person name="Sun J.-Q."/>
        </authorList>
    </citation>
    <scope>NUCLEOTIDE SEQUENCE [LARGE SCALE GENOMIC DNA]</scope>
    <source>
        <strain evidence="4 5">YIM 93174</strain>
    </source>
</reference>
<protein>
    <submittedName>
        <fullName evidence="4">VanW family protein</fullName>
    </submittedName>
</protein>
<keyword evidence="1" id="KW-0732">Signal</keyword>
<feature type="compositionally biased region" description="Polar residues" evidence="2">
    <location>
        <begin position="402"/>
        <end position="421"/>
    </location>
</feature>
<accession>A0ABR9QI31</accession>
<dbReference type="Pfam" id="PF07501">
    <property type="entry name" value="G5"/>
    <property type="match status" value="1"/>
</dbReference>
<evidence type="ECO:0000256" key="2">
    <source>
        <dbReference type="SAM" id="MobiDB-lite"/>
    </source>
</evidence>
<keyword evidence="5" id="KW-1185">Reference proteome</keyword>
<dbReference type="EMBL" id="JADCLJ010000019">
    <property type="protein sequence ID" value="MBE4908156.1"/>
    <property type="molecule type" value="Genomic_DNA"/>
</dbReference>
<evidence type="ECO:0000259" key="3">
    <source>
        <dbReference type="Pfam" id="PF07501"/>
    </source>
</evidence>
<feature type="region of interest" description="Disordered" evidence="2">
    <location>
        <begin position="382"/>
        <end position="444"/>
    </location>
</feature>
<feature type="domain" description="G5" evidence="3">
    <location>
        <begin position="311"/>
        <end position="374"/>
    </location>
</feature>
<gene>
    <name evidence="4" type="ORF">IMZ08_08825</name>
</gene>
<comment type="caution">
    <text evidence="4">The sequence shown here is derived from an EMBL/GenBank/DDBJ whole genome shotgun (WGS) entry which is preliminary data.</text>
</comment>
<dbReference type="InterPro" id="IPR007391">
    <property type="entry name" value="Vancomycin_resist_VanW"/>
</dbReference>
<dbReference type="RefSeq" id="WP_193535619.1">
    <property type="nucleotide sequence ID" value="NZ_JADCLJ010000019.1"/>
</dbReference>
<evidence type="ECO:0000256" key="1">
    <source>
        <dbReference type="ARBA" id="ARBA00022729"/>
    </source>
</evidence>
<dbReference type="InterPro" id="IPR011098">
    <property type="entry name" value="G5_dom"/>
</dbReference>
<feature type="compositionally biased region" description="Acidic residues" evidence="2">
    <location>
        <begin position="424"/>
        <end position="433"/>
    </location>
</feature>
<dbReference type="Pfam" id="PF04294">
    <property type="entry name" value="VanW"/>
    <property type="match status" value="1"/>
</dbReference>
<name>A0ABR9QI31_9BACI</name>
<evidence type="ECO:0000313" key="4">
    <source>
        <dbReference type="EMBL" id="MBE4908156.1"/>
    </source>
</evidence>